<reference evidence="7" key="1">
    <citation type="submission" date="2024-05" db="EMBL/GenBank/DDBJ databases">
        <authorList>
            <person name="Cai S.Y."/>
            <person name="Jin L.M."/>
            <person name="Li H.R."/>
        </authorList>
    </citation>
    <scope>NUCLEOTIDE SEQUENCE</scope>
    <source>
        <strain evidence="7">A5-74</strain>
    </source>
</reference>
<dbReference type="CDD" id="cd06171">
    <property type="entry name" value="Sigma70_r4"/>
    <property type="match status" value="1"/>
</dbReference>
<dbReference type="PANTHER" id="PTHR43133:SF50">
    <property type="entry name" value="ECF RNA POLYMERASE SIGMA FACTOR SIGM"/>
    <property type="match status" value="1"/>
</dbReference>
<dbReference type="SUPFAM" id="SSF88946">
    <property type="entry name" value="Sigma2 domain of RNA polymerase sigma factors"/>
    <property type="match status" value="1"/>
</dbReference>
<evidence type="ECO:0000256" key="4">
    <source>
        <dbReference type="ARBA" id="ARBA00023125"/>
    </source>
</evidence>
<dbReference type="Pfam" id="PF08281">
    <property type="entry name" value="Sigma70_r4_2"/>
    <property type="match status" value="1"/>
</dbReference>
<dbReference type="AlphaFoldDB" id="A0AAU8DRE4"/>
<keyword evidence="3" id="KW-0731">Sigma factor</keyword>
<dbReference type="Gene3D" id="1.10.10.10">
    <property type="entry name" value="Winged helix-like DNA-binding domain superfamily/Winged helix DNA-binding domain"/>
    <property type="match status" value="1"/>
</dbReference>
<comment type="similarity">
    <text evidence="1">Belongs to the sigma-70 factor family. ECF subfamily.</text>
</comment>
<gene>
    <name evidence="7" type="ORF">ABLG96_00785</name>
</gene>
<dbReference type="InterPro" id="IPR013325">
    <property type="entry name" value="RNA_pol_sigma_r2"/>
</dbReference>
<dbReference type="RefSeq" id="WP_353649533.1">
    <property type="nucleotide sequence ID" value="NZ_CP159218.1"/>
</dbReference>
<keyword evidence="2" id="KW-0805">Transcription regulation</keyword>
<organism evidence="7">
    <name type="scientific">Nakamurella sp. A5-74</name>
    <dbReference type="NCBI Taxonomy" id="3158264"/>
    <lineage>
        <taxon>Bacteria</taxon>
        <taxon>Bacillati</taxon>
        <taxon>Actinomycetota</taxon>
        <taxon>Actinomycetes</taxon>
        <taxon>Nakamurellales</taxon>
        <taxon>Nakamurellaceae</taxon>
        <taxon>Nakamurella</taxon>
    </lineage>
</organism>
<dbReference type="NCBIfam" id="TIGR02937">
    <property type="entry name" value="sigma70-ECF"/>
    <property type="match status" value="1"/>
</dbReference>
<dbReference type="InterPro" id="IPR036388">
    <property type="entry name" value="WH-like_DNA-bd_sf"/>
</dbReference>
<evidence type="ECO:0000313" key="7">
    <source>
        <dbReference type="EMBL" id="XCG63918.1"/>
    </source>
</evidence>
<feature type="domain" description="RNA polymerase sigma factor 70 region 4 type 2" evidence="6">
    <location>
        <begin position="101"/>
        <end position="152"/>
    </location>
</feature>
<keyword evidence="5" id="KW-0804">Transcription</keyword>
<evidence type="ECO:0000256" key="3">
    <source>
        <dbReference type="ARBA" id="ARBA00023082"/>
    </source>
</evidence>
<evidence type="ECO:0000256" key="1">
    <source>
        <dbReference type="ARBA" id="ARBA00010641"/>
    </source>
</evidence>
<accession>A0AAU8DRE4</accession>
<sequence>MTFEEFVTNSYEALARYARLLSASREDADDLLAESLLVAHRHWHRIGSMAFPAAYVRRIVSTRHLRINTSWFRRNVDVMDPQQLPDGVIDDELTRSIDRDELAAWLAGLPVRQRTAVVLRYFSGLGYAEIAAELSVSPTGARTLVSRGLAALRLAGAADRATETQLMGKP</sequence>
<dbReference type="SUPFAM" id="SSF88659">
    <property type="entry name" value="Sigma3 and sigma4 domains of RNA polymerase sigma factors"/>
    <property type="match status" value="1"/>
</dbReference>
<proteinExistence type="inferred from homology"/>
<evidence type="ECO:0000259" key="6">
    <source>
        <dbReference type="Pfam" id="PF08281"/>
    </source>
</evidence>
<dbReference type="InterPro" id="IPR013249">
    <property type="entry name" value="RNA_pol_sigma70_r4_t2"/>
</dbReference>
<dbReference type="InterPro" id="IPR039425">
    <property type="entry name" value="RNA_pol_sigma-70-like"/>
</dbReference>
<protein>
    <submittedName>
        <fullName evidence="7">Sigma-70 family RNA polymerase sigma factor</fullName>
    </submittedName>
</protein>
<evidence type="ECO:0000256" key="5">
    <source>
        <dbReference type="ARBA" id="ARBA00023163"/>
    </source>
</evidence>
<keyword evidence="4" id="KW-0238">DNA-binding</keyword>
<name>A0AAU8DRE4_9ACTN</name>
<evidence type="ECO:0000256" key="2">
    <source>
        <dbReference type="ARBA" id="ARBA00023015"/>
    </source>
</evidence>
<dbReference type="PANTHER" id="PTHR43133">
    <property type="entry name" value="RNA POLYMERASE ECF-TYPE SIGMA FACTO"/>
    <property type="match status" value="1"/>
</dbReference>
<dbReference type="EMBL" id="CP159218">
    <property type="protein sequence ID" value="XCG63918.1"/>
    <property type="molecule type" value="Genomic_DNA"/>
</dbReference>
<dbReference type="GO" id="GO:0006352">
    <property type="term" value="P:DNA-templated transcription initiation"/>
    <property type="evidence" value="ECO:0007669"/>
    <property type="project" value="InterPro"/>
</dbReference>
<dbReference type="InterPro" id="IPR013324">
    <property type="entry name" value="RNA_pol_sigma_r3/r4-like"/>
</dbReference>
<dbReference type="GO" id="GO:0003677">
    <property type="term" value="F:DNA binding"/>
    <property type="evidence" value="ECO:0007669"/>
    <property type="project" value="UniProtKB-KW"/>
</dbReference>
<dbReference type="GO" id="GO:0016987">
    <property type="term" value="F:sigma factor activity"/>
    <property type="evidence" value="ECO:0007669"/>
    <property type="project" value="UniProtKB-KW"/>
</dbReference>
<dbReference type="InterPro" id="IPR014284">
    <property type="entry name" value="RNA_pol_sigma-70_dom"/>
</dbReference>
<dbReference type="Gene3D" id="1.10.1740.10">
    <property type="match status" value="1"/>
</dbReference>